<name>A0A268NWM6_SHOCL</name>
<accession>A0A268NWM6</accession>
<feature type="coiled-coil region" evidence="2">
    <location>
        <begin position="265"/>
        <end position="299"/>
    </location>
</feature>
<protein>
    <recommendedName>
        <fullName evidence="5">DUF2325 domain-containing protein</fullName>
    </recommendedName>
</protein>
<reference evidence="3 4" key="1">
    <citation type="submission" date="2017-07" db="EMBL/GenBank/DDBJ databases">
        <title>Isolation and whole genome analysis of endospore-forming bacteria from heroin.</title>
        <authorList>
            <person name="Kalinowski J."/>
            <person name="Ahrens B."/>
            <person name="Al-Dilaimi A."/>
            <person name="Winkler A."/>
            <person name="Wibberg D."/>
            <person name="Schleenbecker U."/>
            <person name="Ruckert C."/>
            <person name="Wolfel R."/>
            <person name="Grass G."/>
        </authorList>
    </citation>
    <scope>NUCLEOTIDE SEQUENCE [LARGE SCALE GENOMIC DNA]</scope>
    <source>
        <strain evidence="3 4">7539</strain>
    </source>
</reference>
<dbReference type="EMBL" id="NPCC01000032">
    <property type="protein sequence ID" value="PAE87639.1"/>
    <property type="molecule type" value="Genomic_DNA"/>
</dbReference>
<keyword evidence="2" id="KW-0175">Coiled coil</keyword>
<proteinExistence type="inferred from homology"/>
<evidence type="ECO:0000313" key="3">
    <source>
        <dbReference type="EMBL" id="PAE87639.1"/>
    </source>
</evidence>
<evidence type="ECO:0008006" key="5">
    <source>
        <dbReference type="Google" id="ProtNLM"/>
    </source>
</evidence>
<sequence length="455" mass="53599">MQKMMNKMIHIKVLFKGHCPRCKRYNEEVIYDYGLKPYWVVEKEMDSVKHYIHDISCKRCATAFSPESLVYRESVTGSVYYERPIDYDGQTNPETLDLQMKEHENRFEYFRQHETEFWDGFTAHALQNWRDSINELRPEELLAGLAGLDMTTNARTVNQLRRDILNRGMSIDQKIKFWYAANHDYVYDQLLEIGPMGWYVEGDVKQFGQLRTRYVVLNYPMEEAHERLRTDMIGKVVRKDRGDNAFLFKRIAQLSDELYRLSGNLRDKHHHIQEMRAEIEDKNKKIHELYQALKNERGNKNIISRDPDDIRKIQDLKSLINELILAQDKPKKEERQEEVVIEEVPIDFERSDSATGERRNLEGKTIGIIGGQRAKQAKEITECRILTHTGYTQDPEFESLLKESDELVILTQFVSHAAMWTAKAHAIDQNKSIHYTKAINLYRILDDIKKTPVTH</sequence>
<dbReference type="Proteomes" id="UP000216207">
    <property type="component" value="Unassembled WGS sequence"/>
</dbReference>
<comment type="caution">
    <text evidence="3">The sequence shown here is derived from an EMBL/GenBank/DDBJ whole genome shotgun (WGS) entry which is preliminary data.</text>
</comment>
<evidence type="ECO:0000256" key="2">
    <source>
        <dbReference type="SAM" id="Coils"/>
    </source>
</evidence>
<evidence type="ECO:0000313" key="4">
    <source>
        <dbReference type="Proteomes" id="UP000216207"/>
    </source>
</evidence>
<evidence type="ECO:0000256" key="1">
    <source>
        <dbReference type="ARBA" id="ARBA00007189"/>
    </source>
</evidence>
<organism evidence="3 4">
    <name type="scientific">Shouchella clausii</name>
    <name type="common">Alkalihalobacillus clausii</name>
    <dbReference type="NCBI Taxonomy" id="79880"/>
    <lineage>
        <taxon>Bacteria</taxon>
        <taxon>Bacillati</taxon>
        <taxon>Bacillota</taxon>
        <taxon>Bacilli</taxon>
        <taxon>Bacillales</taxon>
        <taxon>Bacillaceae</taxon>
        <taxon>Shouchella</taxon>
    </lineage>
</organism>
<dbReference type="AlphaFoldDB" id="A0A268NWM6"/>
<gene>
    <name evidence="3" type="ORF">CHH72_17285</name>
</gene>
<dbReference type="InterPro" id="IPR016772">
    <property type="entry name" value="UCP020408"/>
</dbReference>
<dbReference type="Pfam" id="PF10087">
    <property type="entry name" value="DUF2325"/>
    <property type="match status" value="1"/>
</dbReference>
<comment type="similarity">
    <text evidence="1">Belongs to the UPF0751 family.</text>
</comment>